<dbReference type="RefSeq" id="WP_270126451.1">
    <property type="nucleotide sequence ID" value="NZ_CP115396.1"/>
</dbReference>
<protein>
    <submittedName>
        <fullName evidence="1">STAS/SEC14 domain-containing protein</fullName>
    </submittedName>
</protein>
<proteinExistence type="predicted"/>
<name>A0ABY7PMX5_9BACT</name>
<reference evidence="1 2" key="1">
    <citation type="journal article" date="2011" name="Int. J. Syst. Evol. Microbiol.">
        <title>Hymenobacter yonginensis sp. nov., isolated from a mesotrophic artificial lake.</title>
        <authorList>
            <person name="Joung Y."/>
            <person name="Cho S.H."/>
            <person name="Kim H."/>
            <person name="Kim S.B."/>
            <person name="Joh K."/>
        </authorList>
    </citation>
    <scope>NUCLEOTIDE SEQUENCE [LARGE SCALE GENOMIC DNA]</scope>
    <source>
        <strain evidence="1 2">KCTC 22745</strain>
    </source>
</reference>
<evidence type="ECO:0000313" key="1">
    <source>
        <dbReference type="EMBL" id="WBO83977.1"/>
    </source>
</evidence>
<dbReference type="EMBL" id="CP115396">
    <property type="protein sequence ID" value="WBO83977.1"/>
    <property type="molecule type" value="Genomic_DNA"/>
</dbReference>
<sequence>MVYFENPAGQVLEDPTQLVRIVWRAGIRKMNETQALLTHARLALQRYGWHRVLINQTQMVPFTPEEQQWIGAEWLPLATAAGYRHGAIVVSPDVMVRLATAFITTQVQSRPLVYRSFEDEAEALAWLQKQ</sequence>
<evidence type="ECO:0000313" key="2">
    <source>
        <dbReference type="Proteomes" id="UP001211872"/>
    </source>
</evidence>
<keyword evidence="2" id="KW-1185">Reference proteome</keyword>
<organism evidence="1 2">
    <name type="scientific">Hymenobacter yonginensis</name>
    <dbReference type="NCBI Taxonomy" id="748197"/>
    <lineage>
        <taxon>Bacteria</taxon>
        <taxon>Pseudomonadati</taxon>
        <taxon>Bacteroidota</taxon>
        <taxon>Cytophagia</taxon>
        <taxon>Cytophagales</taxon>
        <taxon>Hymenobacteraceae</taxon>
        <taxon>Hymenobacter</taxon>
    </lineage>
</organism>
<dbReference type="Proteomes" id="UP001211872">
    <property type="component" value="Chromosome"/>
</dbReference>
<gene>
    <name evidence="1" type="ORF">O9Z63_16555</name>
</gene>
<accession>A0ABY7PMX5</accession>